<keyword evidence="2" id="KW-0732">Signal</keyword>
<reference evidence="3" key="1">
    <citation type="submission" date="2021-12" db="EMBL/GenBank/DDBJ databases">
        <title>Description of Gramella crocea sp. nov., a new bacterium isolated from activated sludge.</title>
        <authorList>
            <person name="Zhang X."/>
        </authorList>
    </citation>
    <scope>NUCLEOTIDE SEQUENCE</scope>
    <source>
        <strain evidence="3">YB25</strain>
    </source>
</reference>
<comment type="caution">
    <text evidence="3">The sequence shown here is derived from an EMBL/GenBank/DDBJ whole genome shotgun (WGS) entry which is preliminary data.</text>
</comment>
<feature type="transmembrane region" description="Helical" evidence="1">
    <location>
        <begin position="97"/>
        <end position="121"/>
    </location>
</feature>
<dbReference type="EMBL" id="JAJSON010000025">
    <property type="protein sequence ID" value="MCG9972716.1"/>
    <property type="molecule type" value="Genomic_DNA"/>
</dbReference>
<feature type="signal peptide" evidence="2">
    <location>
        <begin position="1"/>
        <end position="19"/>
    </location>
</feature>
<gene>
    <name evidence="3" type="ORF">LU635_13790</name>
</gene>
<keyword evidence="1" id="KW-0472">Membrane</keyword>
<keyword evidence="4" id="KW-1185">Reference proteome</keyword>
<evidence type="ECO:0000256" key="2">
    <source>
        <dbReference type="SAM" id="SignalP"/>
    </source>
</evidence>
<evidence type="ECO:0000313" key="4">
    <source>
        <dbReference type="Proteomes" id="UP001139344"/>
    </source>
</evidence>
<name>A0A9X1UZD1_9FLAO</name>
<organism evidence="3 4">
    <name type="scientific">Christiangramia crocea</name>
    <dbReference type="NCBI Taxonomy" id="2904124"/>
    <lineage>
        <taxon>Bacteria</taxon>
        <taxon>Pseudomonadati</taxon>
        <taxon>Bacteroidota</taxon>
        <taxon>Flavobacteriia</taxon>
        <taxon>Flavobacteriales</taxon>
        <taxon>Flavobacteriaceae</taxon>
        <taxon>Christiangramia</taxon>
    </lineage>
</organism>
<keyword evidence="1" id="KW-0812">Transmembrane</keyword>
<evidence type="ECO:0000256" key="1">
    <source>
        <dbReference type="SAM" id="Phobius"/>
    </source>
</evidence>
<dbReference type="Proteomes" id="UP001139344">
    <property type="component" value="Unassembled WGS sequence"/>
</dbReference>
<feature type="chain" id="PRO_5040933389" evidence="2">
    <location>
        <begin position="20"/>
        <end position="253"/>
    </location>
</feature>
<dbReference type="AlphaFoldDB" id="A0A9X1UZD1"/>
<dbReference type="RefSeq" id="WP_240100075.1">
    <property type="nucleotide sequence ID" value="NZ_JAJSON010000025.1"/>
</dbReference>
<protein>
    <submittedName>
        <fullName evidence="3">DUF4129 domain-containing protein</fullName>
    </submittedName>
</protein>
<accession>A0A9X1UZD1</accession>
<evidence type="ECO:0000313" key="3">
    <source>
        <dbReference type="EMBL" id="MCG9972716.1"/>
    </source>
</evidence>
<sequence>MKSRILIIFLFLFCGSVYPQEVDSVAEFKEVRYDESSGLEPVKFDRSRIDNYKNSKDFEYLQTSEKDNWWTRFKKWVNEKYKQFLNWLFGDYKASPLLAFIIEIIPFVLLVLMLALIAWLFSRLNPGGRILQQPKTSQVFLSEEEELVKNEDLPALIKEAVRNGQFRLAVRYYYLNELRKLDNLDLIEYEFQKTNRDYNSELKDENIRKHFAEITMLYEFIWYGSFQVSESDYRLVEKGFLRMEQSLNSLSHE</sequence>
<keyword evidence="1" id="KW-1133">Transmembrane helix</keyword>
<proteinExistence type="predicted"/>